<dbReference type="RefSeq" id="XP_013422399.1">
    <property type="nucleotide sequence ID" value="XM_013566945.1"/>
</dbReference>
<dbReference type="PANTHER" id="PTHR12526:SF510">
    <property type="entry name" value="D-INOSITOL 3-PHOSPHATE GLYCOSYLTRANSFERASE"/>
    <property type="match status" value="1"/>
</dbReference>
<dbReference type="EMBL" id="KL584734">
    <property type="protein sequence ID" value="KEQ68225.1"/>
    <property type="molecule type" value="Genomic_DNA"/>
</dbReference>
<dbReference type="Gene3D" id="3.40.50.2000">
    <property type="entry name" value="Glycogen Phosphorylase B"/>
    <property type="match status" value="1"/>
</dbReference>
<dbReference type="Proteomes" id="UP000027730">
    <property type="component" value="Unassembled WGS sequence"/>
</dbReference>
<evidence type="ECO:0000256" key="1">
    <source>
        <dbReference type="ARBA" id="ARBA00022676"/>
    </source>
</evidence>
<dbReference type="GeneID" id="25412738"/>
<evidence type="ECO:0000256" key="2">
    <source>
        <dbReference type="ARBA" id="ARBA00022679"/>
    </source>
</evidence>
<keyword evidence="4" id="KW-1185">Reference proteome</keyword>
<keyword evidence="1" id="KW-0328">Glycosyltransferase</keyword>
<gene>
    <name evidence="3" type="ORF">M436DRAFT_58940</name>
</gene>
<protein>
    <recommendedName>
        <fullName evidence="5">UDP-Glycosyltransferase/glycogen phosphorylase</fullName>
    </recommendedName>
</protein>
<proteinExistence type="predicted"/>
<evidence type="ECO:0008006" key="5">
    <source>
        <dbReference type="Google" id="ProtNLM"/>
    </source>
</evidence>
<accession>A0A074W521</accession>
<dbReference type="SUPFAM" id="SSF53756">
    <property type="entry name" value="UDP-Glycosyltransferase/glycogen phosphorylase"/>
    <property type="match status" value="1"/>
</dbReference>
<dbReference type="PANTHER" id="PTHR12526">
    <property type="entry name" value="GLYCOSYLTRANSFERASE"/>
    <property type="match status" value="1"/>
</dbReference>
<keyword evidence="2" id="KW-0808">Transferase</keyword>
<organism evidence="3 4">
    <name type="scientific">Aureobasidium namibiae CBS 147.97</name>
    <dbReference type="NCBI Taxonomy" id="1043004"/>
    <lineage>
        <taxon>Eukaryota</taxon>
        <taxon>Fungi</taxon>
        <taxon>Dikarya</taxon>
        <taxon>Ascomycota</taxon>
        <taxon>Pezizomycotina</taxon>
        <taxon>Dothideomycetes</taxon>
        <taxon>Dothideomycetidae</taxon>
        <taxon>Dothideales</taxon>
        <taxon>Saccotheciaceae</taxon>
        <taxon>Aureobasidium</taxon>
    </lineage>
</organism>
<evidence type="ECO:0000313" key="4">
    <source>
        <dbReference type="Proteomes" id="UP000027730"/>
    </source>
</evidence>
<dbReference type="Pfam" id="PF13692">
    <property type="entry name" value="Glyco_trans_1_4"/>
    <property type="match status" value="1"/>
</dbReference>
<reference evidence="3 4" key="1">
    <citation type="journal article" date="2014" name="BMC Genomics">
        <title>Genome sequencing of four Aureobasidium pullulans varieties: biotechnological potential, stress tolerance, and description of new species.</title>
        <authorList>
            <person name="Gostin Ar C."/>
            <person name="Ohm R.A."/>
            <person name="Kogej T."/>
            <person name="Sonjak S."/>
            <person name="Turk M."/>
            <person name="Zajc J."/>
            <person name="Zalar P."/>
            <person name="Grube M."/>
            <person name="Sun H."/>
            <person name="Han J."/>
            <person name="Sharma A."/>
            <person name="Chiniquy J."/>
            <person name="Ngan C.Y."/>
            <person name="Lipzen A."/>
            <person name="Barry K."/>
            <person name="Grigoriev I.V."/>
            <person name="Gunde-Cimerman N."/>
        </authorList>
    </citation>
    <scope>NUCLEOTIDE SEQUENCE [LARGE SCALE GENOMIC DNA]</scope>
    <source>
        <strain evidence="3 4">CBS 147.97</strain>
    </source>
</reference>
<dbReference type="GO" id="GO:0016757">
    <property type="term" value="F:glycosyltransferase activity"/>
    <property type="evidence" value="ECO:0007669"/>
    <property type="project" value="UniProtKB-KW"/>
</dbReference>
<dbReference type="STRING" id="1043004.A0A074W521"/>
<dbReference type="AlphaFoldDB" id="A0A074W521"/>
<dbReference type="OrthoDB" id="512920at2759"/>
<sequence>MARANEHDIRLRRRTVLMRKANDAADVEVNVVHLTMKDGVEIIALQKEAFDAAFGGKENLHQEMGRETADYIEKGELSAPMSDFVTFLQDEIRRFAPTHIISNDGLSMQATSTLELPDMEVCRVAVVHTAEQLPFGPFAGGLPGHASSPREFDLLRQLDGIWSVSQAIQDYAMKYGQLQTKFFVHHPWTYLEEVKHQLPTQMHNWNQPFVGMINPCAVKGSSILLSLAEACPHLEFLVYKSWGFDDALAKQMYCLKNVTLRPSCTDMNEAWREIKVLLVPSVWYEAWGIVVIEAHLRGIPVICSDAGALPEAMRGLAHSIPVKPIDGTRDANGVYVVPKQDIEPWAKTLNELMSDKLAYEKLAAEVRNETAQWLRDMDESALERWLLGLDVEMRMCGMIE</sequence>
<evidence type="ECO:0000313" key="3">
    <source>
        <dbReference type="EMBL" id="KEQ68225.1"/>
    </source>
</evidence>
<dbReference type="HOGENOM" id="CLU_054222_0_0_1"/>
<name>A0A074W521_9PEZI</name>